<protein>
    <recommendedName>
        <fullName evidence="3">ParB/Sulfiredoxin domain-containing protein</fullName>
    </recommendedName>
</protein>
<evidence type="ECO:0000313" key="2">
    <source>
        <dbReference type="Proteomes" id="UP001644719"/>
    </source>
</evidence>
<dbReference type="EMBL" id="JAAITS010000004">
    <property type="protein sequence ID" value="NSG84232.1"/>
    <property type="molecule type" value="Genomic_DNA"/>
</dbReference>
<sequence length="354" mass="40541">MTTVNMKDYVNGNVNENKAVQEVIGKISKAETKVSANVINTVVPILGNKERTLEQRAEDIGELKGILASSIASGLSKVILKIPVRLLAMDTAYQIPERTERSLGKLLKEWDYDSCDPLLGVPHFEDGYIAVVDGTGRVRASNVIDSDKYEKLDVTVLLKAPSDPNERQKFEAKKYEYQNSGTEPLKDYQKHGARLIREDRPTMLLEELKHQYDFDWVLKKGQREGGILGSYPYTRELCEKYGRSCMEYILDICKKSGFNRLSNGYSRCVFKALRDMWRYYASDRNKTEQFLSEYLHGKTPALIKARSKVAYEYLDADAAFSFYIEDAIVENLHLQQTRKLSDDEQKLEVIRKFA</sequence>
<organism evidence="1 2">
    <name type="scientific">Blautia faecis</name>
    <dbReference type="NCBI Taxonomy" id="871665"/>
    <lineage>
        <taxon>Bacteria</taxon>
        <taxon>Bacillati</taxon>
        <taxon>Bacillota</taxon>
        <taxon>Clostridia</taxon>
        <taxon>Lachnospirales</taxon>
        <taxon>Lachnospiraceae</taxon>
        <taxon>Blautia</taxon>
    </lineage>
</organism>
<accession>A0ABX2H2H0</accession>
<dbReference type="RefSeq" id="WP_173769218.1">
    <property type="nucleotide sequence ID" value="NZ_JAAITS010000004.1"/>
</dbReference>
<dbReference type="Proteomes" id="UP001644719">
    <property type="component" value="Unassembled WGS sequence"/>
</dbReference>
<gene>
    <name evidence="1" type="ORF">G5B17_01980</name>
</gene>
<reference evidence="1 2" key="1">
    <citation type="journal article" date="2020" name="Cell Host Microbe">
        <title>Functional and Genomic Variation between Human-Derived Isolates of Lachnospiraceae Reveals Inter- and Intra-Species Diversity.</title>
        <authorList>
            <person name="Sorbara M.T."/>
            <person name="Littmann E.R."/>
            <person name="Fontana E."/>
            <person name="Moody T.U."/>
            <person name="Kohout C.E."/>
            <person name="Gjonbalaj M."/>
            <person name="Eaton V."/>
            <person name="Seok R."/>
            <person name="Leiner I.M."/>
            <person name="Pamer E.G."/>
        </authorList>
    </citation>
    <scope>NUCLEOTIDE SEQUENCE [LARGE SCALE GENOMIC DNA]</scope>
    <source>
        <strain evidence="1 2">MSK.17.74</strain>
    </source>
</reference>
<evidence type="ECO:0000313" key="1">
    <source>
        <dbReference type="EMBL" id="NSG84232.1"/>
    </source>
</evidence>
<name>A0ABX2H2H0_9FIRM</name>
<evidence type="ECO:0008006" key="3">
    <source>
        <dbReference type="Google" id="ProtNLM"/>
    </source>
</evidence>
<keyword evidence="2" id="KW-1185">Reference proteome</keyword>
<proteinExistence type="predicted"/>
<comment type="caution">
    <text evidence="1">The sequence shown here is derived from an EMBL/GenBank/DDBJ whole genome shotgun (WGS) entry which is preliminary data.</text>
</comment>